<dbReference type="Proteomes" id="UP000499080">
    <property type="component" value="Unassembled WGS sequence"/>
</dbReference>
<organism evidence="1 2">
    <name type="scientific">Araneus ventricosus</name>
    <name type="common">Orbweaver spider</name>
    <name type="synonym">Epeira ventricosa</name>
    <dbReference type="NCBI Taxonomy" id="182803"/>
    <lineage>
        <taxon>Eukaryota</taxon>
        <taxon>Metazoa</taxon>
        <taxon>Ecdysozoa</taxon>
        <taxon>Arthropoda</taxon>
        <taxon>Chelicerata</taxon>
        <taxon>Arachnida</taxon>
        <taxon>Araneae</taxon>
        <taxon>Araneomorphae</taxon>
        <taxon>Entelegynae</taxon>
        <taxon>Araneoidea</taxon>
        <taxon>Araneidae</taxon>
        <taxon>Araneus</taxon>
    </lineage>
</organism>
<accession>A0A4Y2H7L8</accession>
<sequence length="119" mass="13105">METAAHSGGISVGVPQYVYGRFKFLYQGIYSTDKNGVTTVQKPRKTIARIGTKQVGAETTVERGSLVSMDLVVSANGNSVLPFYVFPRKSSNSRQTHLKEVQAHQMHLDGRMGRIFKAS</sequence>
<evidence type="ECO:0000313" key="1">
    <source>
        <dbReference type="EMBL" id="GBM61567.1"/>
    </source>
</evidence>
<reference evidence="1 2" key="1">
    <citation type="journal article" date="2019" name="Sci. Rep.">
        <title>Orb-weaving spider Araneus ventricosus genome elucidates the spidroin gene catalogue.</title>
        <authorList>
            <person name="Kono N."/>
            <person name="Nakamura H."/>
            <person name="Ohtoshi R."/>
            <person name="Moran D.A.P."/>
            <person name="Shinohara A."/>
            <person name="Yoshida Y."/>
            <person name="Fujiwara M."/>
            <person name="Mori M."/>
            <person name="Tomita M."/>
            <person name="Arakawa K."/>
        </authorList>
    </citation>
    <scope>NUCLEOTIDE SEQUENCE [LARGE SCALE GENOMIC DNA]</scope>
</reference>
<keyword evidence="2" id="KW-1185">Reference proteome</keyword>
<dbReference type="EMBL" id="BGPR01001773">
    <property type="protein sequence ID" value="GBM61567.1"/>
    <property type="molecule type" value="Genomic_DNA"/>
</dbReference>
<dbReference type="OrthoDB" id="7489787at2759"/>
<dbReference type="AlphaFoldDB" id="A0A4Y2H7L8"/>
<comment type="caution">
    <text evidence="1">The sequence shown here is derived from an EMBL/GenBank/DDBJ whole genome shotgun (WGS) entry which is preliminary data.</text>
</comment>
<protein>
    <submittedName>
        <fullName evidence="1">Uncharacterized protein</fullName>
    </submittedName>
</protein>
<gene>
    <name evidence="1" type="ORF">AVEN_96163_1</name>
</gene>
<name>A0A4Y2H7L8_ARAVE</name>
<proteinExistence type="predicted"/>
<evidence type="ECO:0000313" key="2">
    <source>
        <dbReference type="Proteomes" id="UP000499080"/>
    </source>
</evidence>